<dbReference type="PANTHER" id="PTHR34075:SF5">
    <property type="entry name" value="BLR3430 PROTEIN"/>
    <property type="match status" value="1"/>
</dbReference>
<reference evidence="2" key="2">
    <citation type="journal article" date="2014" name="ISME J.">
        <title>Microbial stratification in low pH oxic and suboxic macroscopic growths along an acid mine drainage.</title>
        <authorList>
            <person name="Mendez-Garcia C."/>
            <person name="Mesa V."/>
            <person name="Sprenger R.R."/>
            <person name="Richter M."/>
            <person name="Diez M.S."/>
            <person name="Solano J."/>
            <person name="Bargiela R."/>
            <person name="Golyshina O.V."/>
            <person name="Manteca A."/>
            <person name="Ramos J.L."/>
            <person name="Gallego J.R."/>
            <person name="Llorente I."/>
            <person name="Martins Dos Santos V.A."/>
            <person name="Jensen O.N."/>
            <person name="Pelaez A.I."/>
            <person name="Sanchez J."/>
            <person name="Ferrer M."/>
        </authorList>
    </citation>
    <scope>NUCLEOTIDE SEQUENCE</scope>
</reference>
<dbReference type="InterPro" id="IPR052513">
    <property type="entry name" value="Thioester_dehydratase-like"/>
</dbReference>
<dbReference type="PANTHER" id="PTHR34075">
    <property type="entry name" value="BLR3430 PROTEIN"/>
    <property type="match status" value="1"/>
</dbReference>
<organism evidence="2">
    <name type="scientific">mine drainage metagenome</name>
    <dbReference type="NCBI Taxonomy" id="410659"/>
    <lineage>
        <taxon>unclassified sequences</taxon>
        <taxon>metagenomes</taxon>
        <taxon>ecological metagenomes</taxon>
    </lineage>
</organism>
<reference evidence="2" key="1">
    <citation type="submission" date="2013-08" db="EMBL/GenBank/DDBJ databases">
        <authorList>
            <person name="Mendez C."/>
            <person name="Richter M."/>
            <person name="Ferrer M."/>
            <person name="Sanchez J."/>
        </authorList>
    </citation>
    <scope>NUCLEOTIDE SEQUENCE</scope>
</reference>
<sequence>QFEGSGEVISCTTIRVPPDKFKTQAPYRIAVVRLDEGPCIEGHVVQSGRDVKIGDKVRTVFRKIYVDGDEGPIYYHYKFELI</sequence>
<dbReference type="AlphaFoldDB" id="T1AA20"/>
<dbReference type="InterPro" id="IPR012340">
    <property type="entry name" value="NA-bd_OB-fold"/>
</dbReference>
<evidence type="ECO:0000313" key="2">
    <source>
        <dbReference type="EMBL" id="EQD38660.1"/>
    </source>
</evidence>
<dbReference type="SUPFAM" id="SSF50249">
    <property type="entry name" value="Nucleic acid-binding proteins"/>
    <property type="match status" value="1"/>
</dbReference>
<dbReference type="EMBL" id="AUZZ01008210">
    <property type="protein sequence ID" value="EQD38660.1"/>
    <property type="molecule type" value="Genomic_DNA"/>
</dbReference>
<proteinExistence type="predicted"/>
<feature type="domain" description="ChsH2 C-terminal OB-fold" evidence="1">
    <location>
        <begin position="3"/>
        <end position="62"/>
    </location>
</feature>
<evidence type="ECO:0000259" key="1">
    <source>
        <dbReference type="Pfam" id="PF01796"/>
    </source>
</evidence>
<dbReference type="InterPro" id="IPR002878">
    <property type="entry name" value="ChsH2_C"/>
</dbReference>
<accession>T1AA20</accession>
<dbReference type="Pfam" id="PF01796">
    <property type="entry name" value="OB_ChsH2_C"/>
    <property type="match status" value="1"/>
</dbReference>
<comment type="caution">
    <text evidence="2">The sequence shown here is derived from an EMBL/GenBank/DDBJ whole genome shotgun (WGS) entry which is preliminary data.</text>
</comment>
<name>T1AA20_9ZZZZ</name>
<feature type="non-terminal residue" evidence="2">
    <location>
        <position position="1"/>
    </location>
</feature>
<protein>
    <submittedName>
        <fullName evidence="2">Protein containing DUF35</fullName>
    </submittedName>
</protein>
<gene>
    <name evidence="2" type="ORF">B2A_11377</name>
</gene>